<keyword evidence="1" id="KW-0812">Transmembrane</keyword>
<keyword evidence="1" id="KW-1133">Transmembrane helix</keyword>
<evidence type="ECO:0000313" key="2">
    <source>
        <dbReference type="EMBL" id="UVW35952.1"/>
    </source>
</evidence>
<feature type="transmembrane region" description="Helical" evidence="1">
    <location>
        <begin position="84"/>
        <end position="103"/>
    </location>
</feature>
<evidence type="ECO:0000256" key="1">
    <source>
        <dbReference type="SAM" id="Phobius"/>
    </source>
</evidence>
<protein>
    <recommendedName>
        <fullName evidence="4">DUF1648 domain-containing protein</fullName>
    </recommendedName>
</protein>
<feature type="transmembrane region" description="Helical" evidence="1">
    <location>
        <begin position="55"/>
        <end position="72"/>
    </location>
</feature>
<keyword evidence="3" id="KW-1185">Reference proteome</keyword>
<reference evidence="2" key="1">
    <citation type="submission" date="2022-08" db="EMBL/GenBank/DDBJ databases">
        <title>Catabolic pathway analysis in culturable SAR92 clade bacteria reveals their overlooked roles in DMSP degradation in coastal seas.</title>
        <authorList>
            <person name="He X."/>
            <person name="Zhang X."/>
            <person name="Zhang Y."/>
        </authorList>
    </citation>
    <scope>NUCLEOTIDE SEQUENCE</scope>
    <source>
        <strain evidence="2">H455</strain>
    </source>
</reference>
<dbReference type="Proteomes" id="UP001059934">
    <property type="component" value="Chromosome"/>
</dbReference>
<sequence>MVGETDEKDKNETRKIAIGIVSLVLVLGLAIFLMAPIVAELVSVHFAPGLGFRDSAVISFFVTIVIMIVFAISAGDGLLGEIQFILGGFFLFFVIIWLLVAWIF</sequence>
<proteinExistence type="predicted"/>
<feature type="transmembrane region" description="Helical" evidence="1">
    <location>
        <begin position="16"/>
        <end position="35"/>
    </location>
</feature>
<gene>
    <name evidence="2" type="ORF">NYF23_04925</name>
</gene>
<organism evidence="2 3">
    <name type="scientific">SAR92 clade bacterium H455</name>
    <dbReference type="NCBI Taxonomy" id="2974818"/>
    <lineage>
        <taxon>Bacteria</taxon>
        <taxon>Pseudomonadati</taxon>
        <taxon>Pseudomonadota</taxon>
        <taxon>Gammaproteobacteria</taxon>
        <taxon>Cellvibrionales</taxon>
        <taxon>Porticoccaceae</taxon>
        <taxon>SAR92 clade</taxon>
    </lineage>
</organism>
<name>A0ABY5TQ48_9GAMM</name>
<keyword evidence="1" id="KW-0472">Membrane</keyword>
<evidence type="ECO:0008006" key="4">
    <source>
        <dbReference type="Google" id="ProtNLM"/>
    </source>
</evidence>
<evidence type="ECO:0000313" key="3">
    <source>
        <dbReference type="Proteomes" id="UP001059934"/>
    </source>
</evidence>
<dbReference type="EMBL" id="CP103416">
    <property type="protein sequence ID" value="UVW35952.1"/>
    <property type="molecule type" value="Genomic_DNA"/>
</dbReference>
<accession>A0ABY5TQ48</accession>